<gene>
    <name evidence="1" type="ORF">RL38J1_257</name>
</gene>
<dbReference type="EMBL" id="MN549360">
    <property type="protein sequence ID" value="QGZ14041.1"/>
    <property type="molecule type" value="Genomic_DNA"/>
</dbReference>
<keyword evidence="2" id="KW-1185">Reference proteome</keyword>
<proteinExistence type="predicted"/>
<dbReference type="Proteomes" id="UP000436513">
    <property type="component" value="Segment"/>
</dbReference>
<name>A0A6B9J711_9CAUD</name>
<accession>A0A6B9J711</accession>
<evidence type="ECO:0000313" key="2">
    <source>
        <dbReference type="Proteomes" id="UP000436513"/>
    </source>
</evidence>
<evidence type="ECO:0000313" key="1">
    <source>
        <dbReference type="EMBL" id="QGZ14041.1"/>
    </source>
</evidence>
<reference evidence="1 2" key="1">
    <citation type="submission" date="2019-10" db="EMBL/GenBank/DDBJ databases">
        <title>Complete genome sequence of bacteriophage vB_RLeM_RL38JI.</title>
        <authorList>
            <person name="Gunathilake D."/>
            <person name="Bhat S."/>
            <person name="Yost C.K."/>
            <person name="Hynes M.F."/>
        </authorList>
    </citation>
    <scope>NUCLEOTIDE SEQUENCE [LARGE SCALE GENOMIC DNA]</scope>
</reference>
<organism evidence="1 2">
    <name type="scientific">Rhizobium phage RL38J1</name>
    <dbReference type="NCBI Taxonomy" id="2663232"/>
    <lineage>
        <taxon>Viruses</taxon>
        <taxon>Duplodnaviria</taxon>
        <taxon>Heunggongvirae</taxon>
        <taxon>Uroviricota</taxon>
        <taxon>Caudoviricetes</taxon>
        <taxon>Pootjesviridae</taxon>
        <taxon>Innesvirus</taxon>
        <taxon>Innesvirus RL38J1</taxon>
    </lineage>
</organism>
<protein>
    <submittedName>
        <fullName evidence="1">Uncharacterized protein</fullName>
    </submittedName>
</protein>
<sequence length="78" mass="9074">MTAKTYKPDLTYVDTMKRAVDHLAKNENNAALEAANQAMNFALYKMMEPIDSYYVKQAKAIRNAVFTLRRYDRFMETA</sequence>